<accession>A0A521G541</accession>
<dbReference type="GO" id="GO:0003677">
    <property type="term" value="F:DNA binding"/>
    <property type="evidence" value="ECO:0007669"/>
    <property type="project" value="UniProtKB-KW"/>
</dbReference>
<proteinExistence type="predicted"/>
<dbReference type="Pfam" id="PF18291">
    <property type="entry name" value="HU-HIG"/>
    <property type="match status" value="1"/>
</dbReference>
<dbReference type="Proteomes" id="UP000316238">
    <property type="component" value="Unassembled WGS sequence"/>
</dbReference>
<name>A0A521G541_9BACT</name>
<keyword evidence="1" id="KW-0238">DNA-binding</keyword>
<organism evidence="3 4">
    <name type="scientific">Candidatus Electronema aureum</name>
    <dbReference type="NCBI Taxonomy" id="2005002"/>
    <lineage>
        <taxon>Bacteria</taxon>
        <taxon>Pseudomonadati</taxon>
        <taxon>Thermodesulfobacteriota</taxon>
        <taxon>Desulfobulbia</taxon>
        <taxon>Desulfobulbales</taxon>
        <taxon>Desulfobulbaceae</taxon>
        <taxon>Candidatus Electronema</taxon>
    </lineage>
</organism>
<comment type="caution">
    <text evidence="3">The sequence shown here is derived from an EMBL/GenBank/DDBJ whole genome shotgun (WGS) entry which is preliminary data.</text>
</comment>
<dbReference type="SUPFAM" id="SSF47729">
    <property type="entry name" value="IHF-like DNA-binding proteins"/>
    <property type="match status" value="1"/>
</dbReference>
<reference evidence="3" key="1">
    <citation type="submission" date="2017-07" db="EMBL/GenBank/DDBJ databases">
        <title>The cable genome - Insights into the physiology and evolution of filamentous bacteria capable of sulfide oxidation via long distance electron transfer.</title>
        <authorList>
            <person name="Thorup C."/>
            <person name="Bjerg J.T."/>
            <person name="Schreiber L."/>
            <person name="Nielsen L.P."/>
            <person name="Kjeldsen K.U."/>
            <person name="Boesen T."/>
            <person name="Boggild A."/>
            <person name="Meysman F."/>
            <person name="Geelhoed J."/>
            <person name="Schramm A."/>
        </authorList>
    </citation>
    <scope>NUCLEOTIDE SEQUENCE [LARGE SCALE GENOMIC DNA]</scope>
    <source>
        <strain evidence="3">GS</strain>
    </source>
</reference>
<dbReference type="InterPro" id="IPR041607">
    <property type="entry name" value="HU-HIG"/>
</dbReference>
<feature type="domain" description="HU" evidence="2">
    <location>
        <begin position="1"/>
        <end position="95"/>
    </location>
</feature>
<keyword evidence="4" id="KW-1185">Reference proteome</keyword>
<dbReference type="EMBL" id="NQJD01000001">
    <property type="protein sequence ID" value="TAA76144.1"/>
    <property type="molecule type" value="Genomic_DNA"/>
</dbReference>
<evidence type="ECO:0000259" key="2">
    <source>
        <dbReference type="Pfam" id="PF18291"/>
    </source>
</evidence>
<sequence>MPVGYYVRENKLTTPPSYSCQTTAEDTLGYDEIAELIHTLNPSITAAQVKTVLQNFQQVVTEQIADGKFVKLKNFVSFMPRLQVRLDLPTDDIPPDAVKVAAKIPRQFNRAVQNIATYERLGYPSKAPEVVIGYETNTKYPRFIREGYPFRLSGKFLGFDVDDEDLGIFLVDANDNEIEQDKIALNDPSNVIITADFGEAPAASPNVEKTILCRNRYTSNGTIREGSYEHVRSMNFIAADQLEMFVAGADATGPVQAVKHNAPAEDCRVEAILKPDNTITLAIGPYIGEMGPPVTVPPEGGNIVLPGLSVDVRLHVANAAAYAALRNFLLAHGRYVLEVCNMAQFGGA</sequence>
<dbReference type="AlphaFoldDB" id="A0A521G541"/>
<protein>
    <recommendedName>
        <fullName evidence="2">HU domain-containing protein</fullName>
    </recommendedName>
</protein>
<evidence type="ECO:0000256" key="1">
    <source>
        <dbReference type="ARBA" id="ARBA00023125"/>
    </source>
</evidence>
<dbReference type="InterPro" id="IPR010992">
    <property type="entry name" value="IHF-like_DNA-bd_dom_sf"/>
</dbReference>
<dbReference type="Gene3D" id="2.70.50.70">
    <property type="match status" value="1"/>
</dbReference>
<evidence type="ECO:0000313" key="3">
    <source>
        <dbReference type="EMBL" id="TAA76144.1"/>
    </source>
</evidence>
<evidence type="ECO:0000313" key="4">
    <source>
        <dbReference type="Proteomes" id="UP000316238"/>
    </source>
</evidence>
<gene>
    <name evidence="3" type="ORF">CDV28_10140</name>
</gene>